<reference evidence="2 3" key="1">
    <citation type="submission" date="2018-06" db="EMBL/GenBank/DDBJ databases">
        <title>Genomic Encyclopedia of Type Strains, Phase III (KMG-III): the genomes of soil and plant-associated and newly described type strains.</title>
        <authorList>
            <person name="Whitman W."/>
        </authorList>
    </citation>
    <scope>NUCLEOTIDE SEQUENCE [LARGE SCALE GENOMIC DNA]</scope>
    <source>
        <strain evidence="2 3">CECT 7732</strain>
    </source>
</reference>
<comment type="caution">
    <text evidence="2">The sequence shown here is derived from an EMBL/GenBank/DDBJ whole genome shotgun (WGS) entry which is preliminary data.</text>
</comment>
<evidence type="ECO:0000256" key="1">
    <source>
        <dbReference type="SAM" id="Phobius"/>
    </source>
</evidence>
<gene>
    <name evidence="2" type="ORF">DFP76_10631</name>
</gene>
<dbReference type="EMBL" id="QNRF01000006">
    <property type="protein sequence ID" value="RBO82203.1"/>
    <property type="molecule type" value="Genomic_DNA"/>
</dbReference>
<dbReference type="Proteomes" id="UP000252086">
    <property type="component" value="Unassembled WGS sequence"/>
</dbReference>
<name>A0A366CWK7_9GAMM</name>
<keyword evidence="3" id="KW-1185">Reference proteome</keyword>
<dbReference type="AlphaFoldDB" id="A0A366CWK7"/>
<sequence>MLFEKSKSNATTIETQNKGNSQCLRMNESESVVVANRLFSQGRHTKALFSKGIISLLVASQLAACGTIIYPERRGQTHGAIDPGVVALNAVGLILFLVPGVVAFGVDFVTGSIYLPGGKTASLSQDELNQLKQGDKAVDPAQVRELLAQRDDITLPEQAYTKQWDAVSMTSKQSLQLAMSMPSEQLALLTP</sequence>
<keyword evidence="1" id="KW-0472">Membrane</keyword>
<accession>A0A366CWK7</accession>
<dbReference type="OrthoDB" id="6105601at2"/>
<evidence type="ECO:0000313" key="2">
    <source>
        <dbReference type="EMBL" id="RBO82203.1"/>
    </source>
</evidence>
<proteinExistence type="predicted"/>
<dbReference type="RefSeq" id="WP_113874889.1">
    <property type="nucleotide sequence ID" value="NZ_QNRF01000006.1"/>
</dbReference>
<evidence type="ECO:0000313" key="3">
    <source>
        <dbReference type="Proteomes" id="UP000252086"/>
    </source>
</evidence>
<feature type="transmembrane region" description="Helical" evidence="1">
    <location>
        <begin position="90"/>
        <end position="115"/>
    </location>
</feature>
<feature type="transmembrane region" description="Helical" evidence="1">
    <location>
        <begin position="48"/>
        <end position="70"/>
    </location>
</feature>
<organism evidence="2 3">
    <name type="scientific">Marinomonas aquiplantarum</name>
    <dbReference type="NCBI Taxonomy" id="491951"/>
    <lineage>
        <taxon>Bacteria</taxon>
        <taxon>Pseudomonadati</taxon>
        <taxon>Pseudomonadota</taxon>
        <taxon>Gammaproteobacteria</taxon>
        <taxon>Oceanospirillales</taxon>
        <taxon>Oceanospirillaceae</taxon>
        <taxon>Marinomonas</taxon>
    </lineage>
</organism>
<protein>
    <submittedName>
        <fullName evidence="2">Uncharacterized protein</fullName>
    </submittedName>
</protein>
<keyword evidence="1" id="KW-1133">Transmembrane helix</keyword>
<keyword evidence="1" id="KW-0812">Transmembrane</keyword>